<dbReference type="STRING" id="1202768.SAMN05216285_3227"/>
<feature type="transmembrane region" description="Helical" evidence="1">
    <location>
        <begin position="59"/>
        <end position="83"/>
    </location>
</feature>
<protein>
    <submittedName>
        <fullName evidence="2">Uncharacterized protein</fullName>
    </submittedName>
</protein>
<dbReference type="eggNOG" id="arCOG10789">
    <property type="taxonomic scope" value="Archaea"/>
</dbReference>
<organism evidence="2 3">
    <name type="scientific">Natrinema salifodinae</name>
    <dbReference type="NCBI Taxonomy" id="1202768"/>
    <lineage>
        <taxon>Archaea</taxon>
        <taxon>Methanobacteriati</taxon>
        <taxon>Methanobacteriota</taxon>
        <taxon>Stenosarchaea group</taxon>
        <taxon>Halobacteria</taxon>
        <taxon>Halobacteriales</taxon>
        <taxon>Natrialbaceae</taxon>
        <taxon>Natrinema</taxon>
    </lineage>
</organism>
<dbReference type="Proteomes" id="UP000183275">
    <property type="component" value="Unassembled WGS sequence"/>
</dbReference>
<keyword evidence="1" id="KW-1133">Transmembrane helix</keyword>
<dbReference type="AlphaFoldDB" id="A0A1I0Q8N9"/>
<dbReference type="OrthoDB" id="205581at2157"/>
<keyword evidence="1" id="KW-0472">Membrane</keyword>
<feature type="transmembrane region" description="Helical" evidence="1">
    <location>
        <begin position="24"/>
        <end position="47"/>
    </location>
</feature>
<keyword evidence="3" id="KW-1185">Reference proteome</keyword>
<evidence type="ECO:0000313" key="3">
    <source>
        <dbReference type="Proteomes" id="UP000183275"/>
    </source>
</evidence>
<accession>A0A1I0Q8N9</accession>
<proteinExistence type="predicted"/>
<sequence length="122" mass="13129">MSAVPSFDVFDGLVDRPGTARLRAAFYGVWFVDLVATIMFFVVPYAYELNPVTVLLHDVFGLPGVVLAALIYAGVIVVIGHVLPRPLDVAFVVGVVALYALFASNNVVLLVSREPLLTPIIS</sequence>
<dbReference type="RefSeq" id="WP_049992266.1">
    <property type="nucleotide sequence ID" value="NZ_FOIS01000004.1"/>
</dbReference>
<gene>
    <name evidence="2" type="ORF">SAMN05216285_3227</name>
</gene>
<evidence type="ECO:0000313" key="2">
    <source>
        <dbReference type="EMBL" id="SEW23217.1"/>
    </source>
</evidence>
<reference evidence="3" key="1">
    <citation type="submission" date="2016-10" db="EMBL/GenBank/DDBJ databases">
        <authorList>
            <person name="Varghese N."/>
        </authorList>
    </citation>
    <scope>NUCLEOTIDE SEQUENCE [LARGE SCALE GENOMIC DNA]</scope>
    <source>
        <strain evidence="3">CGMCC 1.12284</strain>
    </source>
</reference>
<name>A0A1I0Q8N9_9EURY</name>
<dbReference type="EMBL" id="FOIS01000004">
    <property type="protein sequence ID" value="SEW23217.1"/>
    <property type="molecule type" value="Genomic_DNA"/>
</dbReference>
<evidence type="ECO:0000256" key="1">
    <source>
        <dbReference type="SAM" id="Phobius"/>
    </source>
</evidence>
<feature type="transmembrane region" description="Helical" evidence="1">
    <location>
        <begin position="89"/>
        <end position="111"/>
    </location>
</feature>
<keyword evidence="1" id="KW-0812">Transmembrane</keyword>